<sequence>MTSARFGVLVAGALAVVWAVFGFWVFLGVAAAMLVGYLVGRLLSGEIDVARLADALRGRRSSS</sequence>
<comment type="caution">
    <text evidence="2">The sequence shown here is derived from an EMBL/GenBank/DDBJ whole genome shotgun (WGS) entry which is preliminary data.</text>
</comment>
<name>A0A7W4YKF1_LEIAQ</name>
<dbReference type="EMBL" id="JACHVP010000006">
    <property type="protein sequence ID" value="MBB2969353.1"/>
    <property type="molecule type" value="Genomic_DNA"/>
</dbReference>
<gene>
    <name evidence="2" type="ORF">FHX33_004136</name>
</gene>
<keyword evidence="1" id="KW-0812">Transmembrane</keyword>
<dbReference type="RefSeq" id="WP_021765496.1">
    <property type="nucleotide sequence ID" value="NZ_JACHVP010000006.1"/>
</dbReference>
<protein>
    <recommendedName>
        <fullName evidence="4">DUF2273 domain-containing protein</fullName>
    </recommendedName>
</protein>
<proteinExistence type="predicted"/>
<evidence type="ECO:0000313" key="3">
    <source>
        <dbReference type="Proteomes" id="UP000538196"/>
    </source>
</evidence>
<keyword evidence="1" id="KW-1133">Transmembrane helix</keyword>
<dbReference type="AlphaFoldDB" id="A0A7W4YKF1"/>
<keyword evidence="3" id="KW-1185">Reference proteome</keyword>
<organism evidence="2 3">
    <name type="scientific">Leifsonia aquatica</name>
    <name type="common">Corynebacterium aquaticum</name>
    <dbReference type="NCBI Taxonomy" id="144185"/>
    <lineage>
        <taxon>Bacteria</taxon>
        <taxon>Bacillati</taxon>
        <taxon>Actinomycetota</taxon>
        <taxon>Actinomycetes</taxon>
        <taxon>Micrococcales</taxon>
        <taxon>Microbacteriaceae</taxon>
        <taxon>Leifsonia</taxon>
    </lineage>
</organism>
<evidence type="ECO:0000313" key="2">
    <source>
        <dbReference type="EMBL" id="MBB2969353.1"/>
    </source>
</evidence>
<feature type="transmembrane region" description="Helical" evidence="1">
    <location>
        <begin position="6"/>
        <end position="39"/>
    </location>
</feature>
<reference evidence="2 3" key="1">
    <citation type="submission" date="2020-08" db="EMBL/GenBank/DDBJ databases">
        <title>Sequencing the genomes of 1000 actinobacteria strains.</title>
        <authorList>
            <person name="Klenk H.-P."/>
        </authorList>
    </citation>
    <scope>NUCLEOTIDE SEQUENCE [LARGE SCALE GENOMIC DNA]</scope>
    <source>
        <strain evidence="2 3">DSM 20146</strain>
    </source>
</reference>
<evidence type="ECO:0008006" key="4">
    <source>
        <dbReference type="Google" id="ProtNLM"/>
    </source>
</evidence>
<accession>A0A7W4YKF1</accession>
<keyword evidence="1" id="KW-0472">Membrane</keyword>
<dbReference type="Proteomes" id="UP000538196">
    <property type="component" value="Unassembled WGS sequence"/>
</dbReference>
<evidence type="ECO:0000256" key="1">
    <source>
        <dbReference type="SAM" id="Phobius"/>
    </source>
</evidence>